<sequence>MHKSLETCWKKTDQDALIVAIVVNPYVCNSAFDTTHVALTPNGLYAAMKWLYKQFHKGAEPDCGFLSYPICQT</sequence>
<dbReference type="RefSeq" id="XP_041186869.1">
    <property type="nucleotide sequence ID" value="XM_041331833.1"/>
</dbReference>
<reference evidence="1" key="1">
    <citation type="journal article" date="2020" name="New Phytol.">
        <title>Comparative genomics reveals dynamic genome evolution in host specialist ectomycorrhizal fungi.</title>
        <authorList>
            <person name="Lofgren L.A."/>
            <person name="Nguyen N.H."/>
            <person name="Vilgalys R."/>
            <person name="Ruytinx J."/>
            <person name="Liao H.L."/>
            <person name="Branco S."/>
            <person name="Kuo A."/>
            <person name="LaButti K."/>
            <person name="Lipzen A."/>
            <person name="Andreopoulos W."/>
            <person name="Pangilinan J."/>
            <person name="Riley R."/>
            <person name="Hundley H."/>
            <person name="Na H."/>
            <person name="Barry K."/>
            <person name="Grigoriev I.V."/>
            <person name="Stajich J.E."/>
            <person name="Kennedy P.G."/>
        </authorList>
    </citation>
    <scope>NUCLEOTIDE SEQUENCE</scope>
    <source>
        <strain evidence="1">MN1</strain>
    </source>
</reference>
<comment type="caution">
    <text evidence="1">The sequence shown here is derived from an EMBL/GenBank/DDBJ whole genome shotgun (WGS) entry which is preliminary data.</text>
</comment>
<name>A0A9P7J5L7_9AGAM</name>
<evidence type="ECO:0000313" key="1">
    <source>
        <dbReference type="EMBL" id="KAG1804269.1"/>
    </source>
</evidence>
<dbReference type="GeneID" id="64625850"/>
<dbReference type="OrthoDB" id="2689137at2759"/>
<organism evidence="1 2">
    <name type="scientific">Suillus subaureus</name>
    <dbReference type="NCBI Taxonomy" id="48587"/>
    <lineage>
        <taxon>Eukaryota</taxon>
        <taxon>Fungi</taxon>
        <taxon>Dikarya</taxon>
        <taxon>Basidiomycota</taxon>
        <taxon>Agaricomycotina</taxon>
        <taxon>Agaricomycetes</taxon>
        <taxon>Agaricomycetidae</taxon>
        <taxon>Boletales</taxon>
        <taxon>Suillineae</taxon>
        <taxon>Suillaceae</taxon>
        <taxon>Suillus</taxon>
    </lineage>
</organism>
<evidence type="ECO:0000313" key="2">
    <source>
        <dbReference type="Proteomes" id="UP000807769"/>
    </source>
</evidence>
<proteinExistence type="predicted"/>
<keyword evidence="2" id="KW-1185">Reference proteome</keyword>
<protein>
    <submittedName>
        <fullName evidence="1">Uncharacterized protein</fullName>
    </submittedName>
</protein>
<accession>A0A9P7J5L7</accession>
<dbReference type="AlphaFoldDB" id="A0A9P7J5L7"/>
<gene>
    <name evidence="1" type="ORF">BJ212DRAFT_1284616</name>
</gene>
<dbReference type="Proteomes" id="UP000807769">
    <property type="component" value="Unassembled WGS sequence"/>
</dbReference>
<dbReference type="EMBL" id="JABBWG010000060">
    <property type="protein sequence ID" value="KAG1804269.1"/>
    <property type="molecule type" value="Genomic_DNA"/>
</dbReference>